<organism evidence="4 6">
    <name type="scientific">Moraxella ovis</name>
    <dbReference type="NCBI Taxonomy" id="29433"/>
    <lineage>
        <taxon>Bacteria</taxon>
        <taxon>Pseudomonadati</taxon>
        <taxon>Pseudomonadota</taxon>
        <taxon>Gammaproteobacteria</taxon>
        <taxon>Moraxellales</taxon>
        <taxon>Moraxellaceae</taxon>
        <taxon>Moraxella</taxon>
    </lineage>
</organism>
<accession>A0A378PMY6</accession>
<dbReference type="EC" id="3.1.1.-" evidence="4"/>
<dbReference type="PANTHER" id="PTHR11614">
    <property type="entry name" value="PHOSPHOLIPASE-RELATED"/>
    <property type="match status" value="1"/>
</dbReference>
<dbReference type="InterPro" id="IPR000073">
    <property type="entry name" value="AB_hydrolase_1"/>
</dbReference>
<dbReference type="Proteomes" id="UP000076765">
    <property type="component" value="Chromosome"/>
</dbReference>
<evidence type="ECO:0000313" key="3">
    <source>
        <dbReference type="EMBL" id="ANB92550.1"/>
    </source>
</evidence>
<keyword evidence="1" id="KW-0732">Signal</keyword>
<evidence type="ECO:0000313" key="6">
    <source>
        <dbReference type="Proteomes" id="UP000255102"/>
    </source>
</evidence>
<evidence type="ECO:0000313" key="4">
    <source>
        <dbReference type="EMBL" id="STY88112.1"/>
    </source>
</evidence>
<dbReference type="Gene3D" id="3.40.50.1820">
    <property type="entry name" value="alpha/beta hydrolase"/>
    <property type="match status" value="1"/>
</dbReference>
<keyword evidence="4" id="KW-0378">Hydrolase</keyword>
<dbReference type="EMBL" id="CP011158">
    <property type="protein sequence ID" value="ANB92550.1"/>
    <property type="molecule type" value="Genomic_DNA"/>
</dbReference>
<dbReference type="Proteomes" id="UP000255102">
    <property type="component" value="Unassembled WGS sequence"/>
</dbReference>
<dbReference type="PRINTS" id="PR00111">
    <property type="entry name" value="ABHYDROLASE"/>
</dbReference>
<dbReference type="InterPro" id="IPR022742">
    <property type="entry name" value="Hydrolase_4"/>
</dbReference>
<dbReference type="EMBL" id="UGPW01000001">
    <property type="protein sequence ID" value="STY88112.1"/>
    <property type="molecule type" value="Genomic_DNA"/>
</dbReference>
<dbReference type="InterPro" id="IPR029058">
    <property type="entry name" value="AB_hydrolase_fold"/>
</dbReference>
<dbReference type="AlphaFoldDB" id="A0A378PMY6"/>
<name>A0A378PMY6_9GAMM</name>
<sequence>MKHSIKSIALALSLSLALAFGGVAHADVPVTSAAAAVQSQSVITHIRTQDGLKLHLQKDIPNTKPKAIVVISHGLASHSGVFGEFAKTMNQNGIAVYRFDHRGHGKSDGRDSIHIKSYFEMVEDLRLVVEKAKRENPNTPVFVLGHSMGGHIAALYGTKYPQGADGFILAAGVLRYNQMNFGHLPRPEPADSFVSGMVAMTTLNLPFNGEGLSLGGDPLMLDKFSVSFPNSFKEGIQYLKDNDDKFVAPVLLISGNKDLFVVPKDAIDFYNETNSLDKSLILYPNFGHLLMLEKGGQKINDDVVEWIGERAK</sequence>
<feature type="signal peptide" evidence="1">
    <location>
        <begin position="1"/>
        <end position="26"/>
    </location>
</feature>
<evidence type="ECO:0000313" key="5">
    <source>
        <dbReference type="Proteomes" id="UP000076765"/>
    </source>
</evidence>
<dbReference type="InterPro" id="IPR051044">
    <property type="entry name" value="MAG_DAG_Lipase"/>
</dbReference>
<dbReference type="Pfam" id="PF12146">
    <property type="entry name" value="Hydrolase_4"/>
    <property type="match status" value="1"/>
</dbReference>
<evidence type="ECO:0000259" key="2">
    <source>
        <dbReference type="Pfam" id="PF12146"/>
    </source>
</evidence>
<reference evidence="3 5" key="1">
    <citation type="submission" date="2015-04" db="EMBL/GenBank/DDBJ databases">
        <authorList>
            <person name="Calcutt M.J."/>
            <person name="Foecking M.F."/>
        </authorList>
    </citation>
    <scope>NUCLEOTIDE SEQUENCE [LARGE SCALE GENOMIC DNA]</scope>
    <source>
        <strain evidence="3 5">199/55</strain>
    </source>
</reference>
<dbReference type="SUPFAM" id="SSF53474">
    <property type="entry name" value="alpha/beta-Hydrolases"/>
    <property type="match status" value="1"/>
</dbReference>
<dbReference type="STRING" id="29433.MOVS_10285"/>
<keyword evidence="5" id="KW-1185">Reference proteome</keyword>
<reference evidence="4 6" key="2">
    <citation type="submission" date="2018-06" db="EMBL/GenBank/DDBJ databases">
        <authorList>
            <consortium name="Pathogen Informatics"/>
            <person name="Doyle S."/>
        </authorList>
    </citation>
    <scope>NUCLEOTIDE SEQUENCE [LARGE SCALE GENOMIC DNA]</scope>
    <source>
        <strain evidence="4 6">NCTC11227</strain>
    </source>
</reference>
<dbReference type="KEGG" id="moi:MOVS_10285"/>
<proteinExistence type="predicted"/>
<dbReference type="GO" id="GO:0016787">
    <property type="term" value="F:hydrolase activity"/>
    <property type="evidence" value="ECO:0007669"/>
    <property type="project" value="UniProtKB-KW"/>
</dbReference>
<protein>
    <submittedName>
        <fullName evidence="3">Alpha/beta hydrolase</fullName>
    </submittedName>
    <submittedName>
        <fullName evidence="4">Phospholipase ytpA</fullName>
        <ecNumber evidence="4">3.1.1.-</ecNumber>
    </submittedName>
</protein>
<feature type="domain" description="Serine aminopeptidase S33" evidence="2">
    <location>
        <begin position="64"/>
        <end position="294"/>
    </location>
</feature>
<evidence type="ECO:0000256" key="1">
    <source>
        <dbReference type="SAM" id="SignalP"/>
    </source>
</evidence>
<gene>
    <name evidence="4" type="primary">ytpA</name>
    <name evidence="3" type="ORF">MOVS_10285</name>
    <name evidence="4" type="ORF">NCTC11227_02141</name>
</gene>
<feature type="chain" id="PRO_5016697212" evidence="1">
    <location>
        <begin position="27"/>
        <end position="312"/>
    </location>
</feature>